<name>A0A0H5MIH3_YERIN</name>
<comment type="similarity">
    <text evidence="1">Belongs to the bacterial secretin family.</text>
</comment>
<organism evidence="4 5">
    <name type="scientific">Yersinia intermedia</name>
    <dbReference type="NCBI Taxonomy" id="631"/>
    <lineage>
        <taxon>Bacteria</taxon>
        <taxon>Pseudomonadati</taxon>
        <taxon>Pseudomonadota</taxon>
        <taxon>Gammaproteobacteria</taxon>
        <taxon>Enterobacterales</taxon>
        <taxon>Yersiniaceae</taxon>
        <taxon>Yersinia</taxon>
    </lineage>
</organism>
<dbReference type="PRINTS" id="PR00811">
    <property type="entry name" value="BCTERIALGSPD"/>
</dbReference>
<evidence type="ECO:0000313" key="4">
    <source>
        <dbReference type="EMBL" id="CRY56911.1"/>
    </source>
</evidence>
<gene>
    <name evidence="4" type="primary">rcpA_1</name>
    <name evidence="4" type="ORF">ERS008476_03958</name>
</gene>
<dbReference type="RefSeq" id="WP_019211870.1">
    <property type="nucleotide sequence ID" value="NZ_CWJI01000018.1"/>
</dbReference>
<dbReference type="GO" id="GO:0009306">
    <property type="term" value="P:protein secretion"/>
    <property type="evidence" value="ECO:0007669"/>
    <property type="project" value="InterPro"/>
</dbReference>
<dbReference type="GO" id="GO:0015627">
    <property type="term" value="C:type II protein secretion system complex"/>
    <property type="evidence" value="ECO:0007669"/>
    <property type="project" value="TreeGrafter"/>
</dbReference>
<dbReference type="PANTHER" id="PTHR30332:SF17">
    <property type="entry name" value="TYPE IV PILIATION SYSTEM PROTEIN DR_0774-RELATED"/>
    <property type="match status" value="1"/>
</dbReference>
<evidence type="ECO:0000313" key="5">
    <source>
        <dbReference type="Proteomes" id="UP000043316"/>
    </source>
</evidence>
<dbReference type="Pfam" id="PF00263">
    <property type="entry name" value="Secretin"/>
    <property type="match status" value="1"/>
</dbReference>
<proteinExistence type="inferred from homology"/>
<dbReference type="InterPro" id="IPR004846">
    <property type="entry name" value="T2SS/T3SS_dom"/>
</dbReference>
<dbReference type="InterPro" id="IPR032789">
    <property type="entry name" value="T2SS-T3SS_pil_N"/>
</dbReference>
<feature type="domain" description="Type II/III secretion system secretin-like" evidence="2">
    <location>
        <begin position="259"/>
        <end position="415"/>
    </location>
</feature>
<feature type="domain" description="Pilus formation protein N-terminal" evidence="3">
    <location>
        <begin position="35"/>
        <end position="105"/>
    </location>
</feature>
<dbReference type="Proteomes" id="UP000043316">
    <property type="component" value="Unassembled WGS sequence"/>
</dbReference>
<evidence type="ECO:0000256" key="1">
    <source>
        <dbReference type="RuleBase" id="RU004003"/>
    </source>
</evidence>
<dbReference type="AlphaFoldDB" id="A0A0H5MIH3"/>
<protein>
    <submittedName>
        <fullName evidence="4">Putative tight adherance operon protein</fullName>
    </submittedName>
</protein>
<dbReference type="PANTHER" id="PTHR30332">
    <property type="entry name" value="PROBABLE GENERAL SECRETION PATHWAY PROTEIN D"/>
    <property type="match status" value="1"/>
</dbReference>
<evidence type="ECO:0000259" key="3">
    <source>
        <dbReference type="Pfam" id="PF13629"/>
    </source>
</evidence>
<dbReference type="GeneID" id="61816516"/>
<dbReference type="InterPro" id="IPR001775">
    <property type="entry name" value="GspD/PilQ"/>
</dbReference>
<reference evidence="5" key="1">
    <citation type="submission" date="2015-03" db="EMBL/GenBank/DDBJ databases">
        <authorList>
            <consortium name="Pathogen Informatics"/>
        </authorList>
    </citation>
    <scope>NUCLEOTIDE SEQUENCE [LARGE SCALE GENOMIC DNA]</scope>
    <source>
        <strain evidence="5">R148</strain>
    </source>
</reference>
<dbReference type="Pfam" id="PF13629">
    <property type="entry name" value="T2SS-T3SS_pil_N"/>
    <property type="match status" value="1"/>
</dbReference>
<dbReference type="EMBL" id="CWJI01000018">
    <property type="protein sequence ID" value="CRY56911.1"/>
    <property type="molecule type" value="Genomic_DNA"/>
</dbReference>
<accession>A0A0H5MIH3</accession>
<sequence length="463" mass="50567">MENNFRQYLGYSKYLPTRILTALTVMTLMVGAAFAQDIYMEKGEARTLKVNAAVDTVFISNPDVADYEVIDEKQVVIFARENGRASLEIYGGENNATLMTMNIVVDPLLGNIKKEMAEEYPGSDIDIKKYGEGYVLTGTVPDEDAREGIYMTIGQALGLKRKETDLKIKPGSVSSIGGDSGGDTSIDFMQKVVFEGLVNRLKLPATNQVNVKLTVVEVTKTFMDNVGVDWSNAGLGAGQFSLTKFRFDANSLNSLIYAIKNDSIARILAEPNLSVLSGETADFLVGGEIPIVTTSMAGSTITYKEFGVKLVIAAKVESNNKIKLNLSEEISSLDGQYALGDLNIPKLRSRKARTTVELGDGDSFVLGGLLNENEKESLSGIPFISDIPILGALFRRTGAERERTELVVVATVNLVKPISFNKVVLPNFVRSNLAERFFNISAIRESKSRKQVTEFLDKGGFAQ</sequence>
<evidence type="ECO:0000259" key="2">
    <source>
        <dbReference type="Pfam" id="PF00263"/>
    </source>
</evidence>
<dbReference type="InterPro" id="IPR050810">
    <property type="entry name" value="Bact_Secretion_Sys_Channel"/>
</dbReference>